<organism evidence="1 2">
    <name type="scientific">Oerskovia jenensis</name>
    <dbReference type="NCBI Taxonomy" id="162169"/>
    <lineage>
        <taxon>Bacteria</taxon>
        <taxon>Bacillati</taxon>
        <taxon>Actinomycetota</taxon>
        <taxon>Actinomycetes</taxon>
        <taxon>Micrococcales</taxon>
        <taxon>Cellulomonadaceae</taxon>
        <taxon>Oerskovia</taxon>
    </lineage>
</organism>
<dbReference type="Proteomes" id="UP000698059">
    <property type="component" value="Unassembled WGS sequence"/>
</dbReference>
<proteinExistence type="predicted"/>
<dbReference type="EMBL" id="JAFBBO010000001">
    <property type="protein sequence ID" value="MBM7477205.1"/>
    <property type="molecule type" value="Genomic_DNA"/>
</dbReference>
<accession>A0ABS2L9V4</accession>
<evidence type="ECO:0000313" key="1">
    <source>
        <dbReference type="EMBL" id="MBM7477205.1"/>
    </source>
</evidence>
<comment type="caution">
    <text evidence="1">The sequence shown here is derived from an EMBL/GenBank/DDBJ whole genome shotgun (WGS) entry which is preliminary data.</text>
</comment>
<sequence length="88" mass="9967">MLAVSIRLSAATNAYLEQHDTSPATVRARRWAPRVARLGAWLEMRRSVTVTLHGADPSAPWIRIHPGRNHRTAPVDVRHMRELFAKHA</sequence>
<evidence type="ECO:0008006" key="3">
    <source>
        <dbReference type="Google" id="ProtNLM"/>
    </source>
</evidence>
<name>A0ABS2L9V4_9CELL</name>
<keyword evidence="2" id="KW-1185">Reference proteome</keyword>
<reference evidence="1 2" key="1">
    <citation type="submission" date="2021-01" db="EMBL/GenBank/DDBJ databases">
        <title>Sequencing the genomes of 1000 actinobacteria strains.</title>
        <authorList>
            <person name="Klenk H.-P."/>
        </authorList>
    </citation>
    <scope>NUCLEOTIDE SEQUENCE [LARGE SCALE GENOMIC DNA]</scope>
    <source>
        <strain evidence="1 2">DSM 46000</strain>
    </source>
</reference>
<protein>
    <recommendedName>
        <fullName evidence="3">Integrase</fullName>
    </recommendedName>
</protein>
<evidence type="ECO:0000313" key="2">
    <source>
        <dbReference type="Proteomes" id="UP000698059"/>
    </source>
</evidence>
<gene>
    <name evidence="1" type="ORF">JOD49_000125</name>
</gene>